<dbReference type="CDD" id="cd00657">
    <property type="entry name" value="Ferritin_like"/>
    <property type="match status" value="1"/>
</dbReference>
<dbReference type="InterPro" id="IPR007402">
    <property type="entry name" value="DUF455"/>
</dbReference>
<keyword evidence="2" id="KW-1185">Reference proteome</keyword>
<dbReference type="PIRSF" id="PIRSF012318">
    <property type="entry name" value="UCP012318"/>
    <property type="match status" value="1"/>
</dbReference>
<dbReference type="RefSeq" id="WP_119108034.1">
    <property type="nucleotide sequence ID" value="NZ_QXJC01000001.1"/>
</dbReference>
<reference evidence="1 2" key="1">
    <citation type="submission" date="2018-09" db="EMBL/GenBank/DDBJ databases">
        <title>Draft genome of Simplicispira sp. NY-02.</title>
        <authorList>
            <person name="Im W.T."/>
        </authorList>
    </citation>
    <scope>NUCLEOTIDE SEQUENCE [LARGE SCALE GENOMIC DNA]</scope>
    <source>
        <strain evidence="1 2">NY-02</strain>
    </source>
</reference>
<evidence type="ECO:0000313" key="2">
    <source>
        <dbReference type="Proteomes" id="UP000266302"/>
    </source>
</evidence>
<gene>
    <name evidence="1" type="ORF">D3F03_04035</name>
</gene>
<accession>A0A398CID6</accession>
<dbReference type="PANTHER" id="PTHR42782:SF4">
    <property type="entry name" value="DUF455 DOMAIN-CONTAINING PROTEIN"/>
    <property type="match status" value="1"/>
</dbReference>
<organism evidence="1 2">
    <name type="scientific">Simplicispira hankyongi</name>
    <dbReference type="NCBI Taxonomy" id="2315688"/>
    <lineage>
        <taxon>Bacteria</taxon>
        <taxon>Pseudomonadati</taxon>
        <taxon>Pseudomonadota</taxon>
        <taxon>Betaproteobacteria</taxon>
        <taxon>Burkholderiales</taxon>
        <taxon>Comamonadaceae</taxon>
        <taxon>Simplicispira</taxon>
    </lineage>
</organism>
<protein>
    <submittedName>
        <fullName evidence="1">DUF455 family protein</fullName>
    </submittedName>
</protein>
<dbReference type="InterPro" id="IPR011197">
    <property type="entry name" value="UCP012318"/>
</dbReference>
<comment type="caution">
    <text evidence="1">The sequence shown here is derived from an EMBL/GenBank/DDBJ whole genome shotgun (WGS) entry which is preliminary data.</text>
</comment>
<dbReference type="PANTHER" id="PTHR42782">
    <property type="entry name" value="SI:CH73-314G15.3"/>
    <property type="match status" value="1"/>
</dbReference>
<dbReference type="InterPro" id="IPR009078">
    <property type="entry name" value="Ferritin-like_SF"/>
</dbReference>
<sequence>MELRHRALQVLCLADVDQKVAETLELHTQAASLSIAEAEAAPPEPVDLPGRPDRPELLAHSAVARRSPATPGGRAVLLHAIAHIEFNAINLALDAIWRFSDMPRAYYLDWLKVAGEEARHFSLLREHLRTLGHDYGDFPAHQGLWTMCEKTAHDAIARMALVPRTLEARGLDATPLIQRKLRQTGAADALAAANILDTILREEIGHVAIGNFWYRWLCERAQLDPQVHYAHLAERYAAPRPRPPLNTEARRRAGFTESELAWLAYGDTEPSRDDAF</sequence>
<evidence type="ECO:0000313" key="1">
    <source>
        <dbReference type="EMBL" id="RID99586.1"/>
    </source>
</evidence>
<dbReference type="Proteomes" id="UP000266302">
    <property type="component" value="Unassembled WGS sequence"/>
</dbReference>
<dbReference type="AlphaFoldDB" id="A0A398CID6"/>
<name>A0A398CID6_9BURK</name>
<proteinExistence type="predicted"/>
<dbReference type="Pfam" id="PF04305">
    <property type="entry name" value="DUF455"/>
    <property type="match status" value="1"/>
</dbReference>
<dbReference type="SUPFAM" id="SSF47240">
    <property type="entry name" value="Ferritin-like"/>
    <property type="match status" value="1"/>
</dbReference>
<dbReference type="OrthoDB" id="9778629at2"/>
<dbReference type="EMBL" id="QXJC01000001">
    <property type="protein sequence ID" value="RID99586.1"/>
    <property type="molecule type" value="Genomic_DNA"/>
</dbReference>